<evidence type="ECO:0000256" key="1">
    <source>
        <dbReference type="SAM" id="Phobius"/>
    </source>
</evidence>
<dbReference type="InterPro" id="IPR016419">
    <property type="entry name" value="Prepilin_Pept-dep_B_prd"/>
</dbReference>
<keyword evidence="1" id="KW-0812">Transmembrane</keyword>
<organism evidence="2 3">
    <name type="scientific">Oceanisphaera profunda</name>
    <dbReference type="NCBI Taxonomy" id="1416627"/>
    <lineage>
        <taxon>Bacteria</taxon>
        <taxon>Pseudomonadati</taxon>
        <taxon>Pseudomonadota</taxon>
        <taxon>Gammaproteobacteria</taxon>
        <taxon>Aeromonadales</taxon>
        <taxon>Aeromonadaceae</taxon>
        <taxon>Oceanisphaera</taxon>
    </lineage>
</organism>
<gene>
    <name evidence="2" type="ORF">CBP31_10355</name>
</gene>
<dbReference type="OrthoDB" id="5296662at2"/>
<protein>
    <submittedName>
        <fullName evidence="2">Uncharacterized protein</fullName>
    </submittedName>
</protein>
<name>A0A1Y0D610_9GAMM</name>
<feature type="transmembrane region" description="Helical" evidence="1">
    <location>
        <begin position="13"/>
        <end position="36"/>
    </location>
</feature>
<sequence length="215" mass="23198">MLKAALGFSLLEILVAMASGLVVLATVLSLFISLLSTANTTLQLSRLNQEVQSISDLLSRDIQRAGYHPAAVTEVALNSVASTAKHLVFSPSEDLYPAANAAHCIRVKFWDADAPSGEQAVVRVYHFQASTGVLRVHRHHDVQSVEPLNLLCGSGNQLISSKEIRVQQLSFRLTPNSSAQGARSIELVMHAAYVARPDLAQTLHKQVLLRNQGGG</sequence>
<reference evidence="2 3" key="1">
    <citation type="journal article" date="2014" name="Int. J. Syst. Evol. Microbiol.">
        <title>Oceanisphaera profunda sp. nov., a marine bacterium isolated from deep-sea sediment, and emended description of the genus Oceanisphaera.</title>
        <authorList>
            <person name="Xu Z."/>
            <person name="Zhang X.Y."/>
            <person name="Su H.N."/>
            <person name="Yu Z.C."/>
            <person name="Liu C."/>
            <person name="Li H."/>
            <person name="Chen X.L."/>
            <person name="Song X.Y."/>
            <person name="Xie B.B."/>
            <person name="Qin Q.L."/>
            <person name="Zhou B.C."/>
            <person name="Shi M."/>
            <person name="Huang Y."/>
            <person name="Zhang Y.Z."/>
        </authorList>
    </citation>
    <scope>NUCLEOTIDE SEQUENCE [LARGE SCALE GENOMIC DNA]</scope>
    <source>
        <strain evidence="2 3">SM1222</strain>
    </source>
</reference>
<accession>A0A1Y0D610</accession>
<dbReference type="Proteomes" id="UP000243937">
    <property type="component" value="Chromosome"/>
</dbReference>
<evidence type="ECO:0000313" key="3">
    <source>
        <dbReference type="Proteomes" id="UP000243937"/>
    </source>
</evidence>
<keyword evidence="3" id="KW-1185">Reference proteome</keyword>
<dbReference type="RefSeq" id="WP_087037024.1">
    <property type="nucleotide sequence ID" value="NZ_CP021377.1"/>
</dbReference>
<dbReference type="AlphaFoldDB" id="A0A1Y0D610"/>
<keyword evidence="1" id="KW-1133">Transmembrane helix</keyword>
<keyword evidence="1" id="KW-0472">Membrane</keyword>
<proteinExistence type="predicted"/>
<dbReference type="KEGG" id="opf:CBP31_10355"/>
<dbReference type="EMBL" id="CP021377">
    <property type="protein sequence ID" value="ART82978.1"/>
    <property type="molecule type" value="Genomic_DNA"/>
</dbReference>
<evidence type="ECO:0000313" key="2">
    <source>
        <dbReference type="EMBL" id="ART82978.1"/>
    </source>
</evidence>
<dbReference type="PIRSF" id="PIRSF004525">
    <property type="entry name" value="Pilin_peptidase-dep_B_prd"/>
    <property type="match status" value="1"/>
</dbReference>